<name>A0A5E7DMI1_PSEFL</name>
<proteinExistence type="predicted"/>
<keyword evidence="1" id="KW-0812">Transmembrane</keyword>
<dbReference type="Proteomes" id="UP000337909">
    <property type="component" value="Unassembled WGS sequence"/>
</dbReference>
<gene>
    <name evidence="2" type="ORF">PS691_04020</name>
</gene>
<protein>
    <submittedName>
        <fullName evidence="2">Uncharacterized protein</fullName>
    </submittedName>
</protein>
<dbReference type="AlphaFoldDB" id="A0A5E7DMI1"/>
<accession>A0A5E7DMI1</accession>
<sequence>MGSRRVHNSLSRIRQDGKAGNLYYVRIRSAYGPLYKIGFTAMASVNERMSYGGNQDYRLIDEVLLFRQMSDAGGAEGDLHAHFSDRSAFGRFSRNADFPLAGNGQSELYFRDVLGLDDNYSWRQAFKTWLRVQKVTFLGRAGEFHWALVYGRALCVLALAIALLTVLLPVKLVITAFEWYERKRLGKKAELSEHDHRIDRLLEDLQRFVSAEKAEPALRRSEEMLALRAKYMSRDAGKNGG</sequence>
<keyword evidence="1" id="KW-1133">Transmembrane helix</keyword>
<evidence type="ECO:0000313" key="2">
    <source>
        <dbReference type="EMBL" id="VVO18810.1"/>
    </source>
</evidence>
<keyword evidence="1" id="KW-0472">Membrane</keyword>
<evidence type="ECO:0000256" key="1">
    <source>
        <dbReference type="SAM" id="Phobius"/>
    </source>
</evidence>
<organism evidence="2 3">
    <name type="scientific">Pseudomonas fluorescens</name>
    <dbReference type="NCBI Taxonomy" id="294"/>
    <lineage>
        <taxon>Bacteria</taxon>
        <taxon>Pseudomonadati</taxon>
        <taxon>Pseudomonadota</taxon>
        <taxon>Gammaproteobacteria</taxon>
        <taxon>Pseudomonadales</taxon>
        <taxon>Pseudomonadaceae</taxon>
        <taxon>Pseudomonas</taxon>
    </lineage>
</organism>
<feature type="transmembrane region" description="Helical" evidence="1">
    <location>
        <begin position="156"/>
        <end position="180"/>
    </location>
</feature>
<reference evidence="2 3" key="1">
    <citation type="submission" date="2019-09" db="EMBL/GenBank/DDBJ databases">
        <authorList>
            <person name="Chandra G."/>
            <person name="Truman W A."/>
        </authorList>
    </citation>
    <scope>NUCLEOTIDE SEQUENCE [LARGE SCALE GENOMIC DNA]</scope>
    <source>
        <strain evidence="2">PS691</strain>
    </source>
</reference>
<dbReference type="EMBL" id="CABVHQ010000045">
    <property type="protein sequence ID" value="VVO18810.1"/>
    <property type="molecule type" value="Genomic_DNA"/>
</dbReference>
<evidence type="ECO:0000313" key="3">
    <source>
        <dbReference type="Proteomes" id="UP000337909"/>
    </source>
</evidence>